<feature type="compositionally biased region" description="Basic and acidic residues" evidence="1">
    <location>
        <begin position="503"/>
        <end position="520"/>
    </location>
</feature>
<dbReference type="Pfam" id="PF13391">
    <property type="entry name" value="HNH_2"/>
    <property type="match status" value="1"/>
</dbReference>
<sequence>MWEFRGEPIPDLDDYAFFWNMPDPSGALSILRQPYAPILRREAKISRAADNVLTRLWDAEADDQVIKNGILDLLGIPFNSRVQANARYDTIKNDLFGCGPMPRENSIAPSLILRILQAEIDVTNAGKKADILVKDNEVLSNRHSIRSSMAPKPPVFYFYVRLKVPDGFELKPRFKKYAQFTSWIRVRDQEAFTSAVAAGHWQTLADFREVLMALLGQHLLQTATFQIFCDEALTIPADDNGRLNGPYFIELPCTATTNCVRFGDLSRAPKEDARSSAFAKAVNRFWGEKCAATSNSDCNEAAHILPSNAVGVDTEANGLLLWIAIHRPWDHHKLAVLCRRNEYLVLWGRNTWPAYNLQNRKLRDVQQDSEFRVLMQLRLTLTLIAWFADVNFVNLLAMLCISPELRLSQLLRPINPGSTSDDPQPPDDDGDGYPPAWNSYSPGFDSNPGPPGPDSTQNQNQDADMADADNSGQMMESEGSKEGIEGAGDDEDAKEGAAIEDMGETRGEIDGGRDSSREEGTNVTGTNATLTPSTSNSSNSSGGGTTSNSSGRGTTVSKSTEATDVSIFSVTKDPIAEVDEDEEKEDVWVDNEGEGTSIEISNEELGFGAWLEAPDPDPDFIHWPNCVCEIEDPKKDGPCIHLLLGAIQFWGNLLVQA</sequence>
<keyword evidence="4" id="KW-1185">Reference proteome</keyword>
<comment type="caution">
    <text evidence="3">The sequence shown here is derived from an EMBL/GenBank/DDBJ whole genome shotgun (WGS) entry which is preliminary data.</text>
</comment>
<organism evidence="3 4">
    <name type="scientific">Mycena pura</name>
    <dbReference type="NCBI Taxonomy" id="153505"/>
    <lineage>
        <taxon>Eukaryota</taxon>
        <taxon>Fungi</taxon>
        <taxon>Dikarya</taxon>
        <taxon>Basidiomycota</taxon>
        <taxon>Agaricomycotina</taxon>
        <taxon>Agaricomycetes</taxon>
        <taxon>Agaricomycetidae</taxon>
        <taxon>Agaricales</taxon>
        <taxon>Marasmiineae</taxon>
        <taxon>Mycenaceae</taxon>
        <taxon>Mycena</taxon>
    </lineage>
</organism>
<name>A0AAD6VT30_9AGAR</name>
<dbReference type="EMBL" id="JARJCW010000008">
    <property type="protein sequence ID" value="KAJ7221762.1"/>
    <property type="molecule type" value="Genomic_DNA"/>
</dbReference>
<accession>A0AAD6VT30</accession>
<evidence type="ECO:0000313" key="4">
    <source>
        <dbReference type="Proteomes" id="UP001219525"/>
    </source>
</evidence>
<feature type="compositionally biased region" description="Low complexity" evidence="1">
    <location>
        <begin position="526"/>
        <end position="557"/>
    </location>
</feature>
<dbReference type="Proteomes" id="UP001219525">
    <property type="component" value="Unassembled WGS sequence"/>
</dbReference>
<feature type="compositionally biased region" description="Acidic residues" evidence="1">
    <location>
        <begin position="576"/>
        <end position="593"/>
    </location>
</feature>
<feature type="region of interest" description="Disordered" evidence="1">
    <location>
        <begin position="413"/>
        <end position="595"/>
    </location>
</feature>
<dbReference type="InterPro" id="IPR003615">
    <property type="entry name" value="HNH_nuc"/>
</dbReference>
<evidence type="ECO:0000256" key="1">
    <source>
        <dbReference type="SAM" id="MobiDB-lite"/>
    </source>
</evidence>
<proteinExistence type="predicted"/>
<reference evidence="3" key="1">
    <citation type="submission" date="2023-03" db="EMBL/GenBank/DDBJ databases">
        <title>Massive genome expansion in bonnet fungi (Mycena s.s.) driven by repeated elements and novel gene families across ecological guilds.</title>
        <authorList>
            <consortium name="Lawrence Berkeley National Laboratory"/>
            <person name="Harder C.B."/>
            <person name="Miyauchi S."/>
            <person name="Viragh M."/>
            <person name="Kuo A."/>
            <person name="Thoen E."/>
            <person name="Andreopoulos B."/>
            <person name="Lu D."/>
            <person name="Skrede I."/>
            <person name="Drula E."/>
            <person name="Henrissat B."/>
            <person name="Morin E."/>
            <person name="Kohler A."/>
            <person name="Barry K."/>
            <person name="LaButti K."/>
            <person name="Morin E."/>
            <person name="Salamov A."/>
            <person name="Lipzen A."/>
            <person name="Mereny Z."/>
            <person name="Hegedus B."/>
            <person name="Baldrian P."/>
            <person name="Stursova M."/>
            <person name="Weitz H."/>
            <person name="Taylor A."/>
            <person name="Grigoriev I.V."/>
            <person name="Nagy L.G."/>
            <person name="Martin F."/>
            <person name="Kauserud H."/>
        </authorList>
    </citation>
    <scope>NUCLEOTIDE SEQUENCE</scope>
    <source>
        <strain evidence="3">9144</strain>
    </source>
</reference>
<gene>
    <name evidence="3" type="ORF">GGX14DRAFT_388881</name>
</gene>
<evidence type="ECO:0000259" key="2">
    <source>
        <dbReference type="Pfam" id="PF13391"/>
    </source>
</evidence>
<feature type="compositionally biased region" description="Polar residues" evidence="1">
    <location>
        <begin position="558"/>
        <end position="569"/>
    </location>
</feature>
<evidence type="ECO:0000313" key="3">
    <source>
        <dbReference type="EMBL" id="KAJ7221762.1"/>
    </source>
</evidence>
<feature type="domain" description="HNH nuclease" evidence="2">
    <location>
        <begin position="290"/>
        <end position="336"/>
    </location>
</feature>
<protein>
    <recommendedName>
        <fullName evidence="2">HNH nuclease domain-containing protein</fullName>
    </recommendedName>
</protein>
<dbReference type="AlphaFoldDB" id="A0AAD6VT30"/>